<sequence length="258" mass="29160">MDEKDEITSRLTPPRPPDDSDSVQEYEVIEIEEDEEDESPRVPIRQALKQISRNYNSYSTNANASPYHAGDGFSEREAKPSGMNRLTRNGKLSSFSFYLGELDLAQSEPPSKPKRKARRVVFDNSFLPLPNKKPRRRLSNKQGTTEQEVKQERCSPAPISDNGLAEGQLDQQVKNASEEQQKLRSCNGAQHETFIAGAKEPGSCETRISESPPWRYHHEGRAASSAPDCEAKLKKQNDCLPFIFDFTDFGLLYFEFGI</sequence>
<dbReference type="GeneID" id="18257492"/>
<keyword evidence="3" id="KW-1185">Reference proteome</keyword>
<evidence type="ECO:0000313" key="2">
    <source>
        <dbReference type="EMBL" id="EGS21591.1"/>
    </source>
</evidence>
<dbReference type="HOGENOM" id="CLU_1077702_0_0_1"/>
<feature type="region of interest" description="Disordered" evidence="1">
    <location>
        <begin position="105"/>
        <end position="164"/>
    </location>
</feature>
<gene>
    <name evidence="2" type="ORF">CTHT_0034540</name>
</gene>
<name>G0S6D6_CHATD</name>
<protein>
    <submittedName>
        <fullName evidence="2">Uncharacterized protein</fullName>
    </submittedName>
</protein>
<dbReference type="KEGG" id="cthr:CTHT_0034540"/>
<evidence type="ECO:0000313" key="3">
    <source>
        <dbReference type="Proteomes" id="UP000008066"/>
    </source>
</evidence>
<accession>G0S6D6</accession>
<dbReference type="EMBL" id="GL988041">
    <property type="protein sequence ID" value="EGS21591.1"/>
    <property type="molecule type" value="Genomic_DNA"/>
</dbReference>
<dbReference type="Proteomes" id="UP000008066">
    <property type="component" value="Unassembled WGS sequence"/>
</dbReference>
<proteinExistence type="predicted"/>
<organism evidence="3">
    <name type="scientific">Chaetomium thermophilum (strain DSM 1495 / CBS 144.50 / IMI 039719)</name>
    <name type="common">Thermochaetoides thermophila</name>
    <dbReference type="NCBI Taxonomy" id="759272"/>
    <lineage>
        <taxon>Eukaryota</taxon>
        <taxon>Fungi</taxon>
        <taxon>Dikarya</taxon>
        <taxon>Ascomycota</taxon>
        <taxon>Pezizomycotina</taxon>
        <taxon>Sordariomycetes</taxon>
        <taxon>Sordariomycetidae</taxon>
        <taxon>Sordariales</taxon>
        <taxon>Chaetomiaceae</taxon>
        <taxon>Thermochaetoides</taxon>
    </lineage>
</organism>
<feature type="region of interest" description="Disordered" evidence="1">
    <location>
        <begin position="57"/>
        <end position="89"/>
    </location>
</feature>
<feature type="region of interest" description="Disordered" evidence="1">
    <location>
        <begin position="1"/>
        <end position="26"/>
    </location>
</feature>
<dbReference type="OrthoDB" id="4572738at2759"/>
<evidence type="ECO:0000256" key="1">
    <source>
        <dbReference type="SAM" id="MobiDB-lite"/>
    </source>
</evidence>
<reference evidence="2 3" key="1">
    <citation type="journal article" date="2011" name="Cell">
        <title>Insight into structure and assembly of the nuclear pore complex by utilizing the genome of a eukaryotic thermophile.</title>
        <authorList>
            <person name="Amlacher S."/>
            <person name="Sarges P."/>
            <person name="Flemming D."/>
            <person name="van Noort V."/>
            <person name="Kunze R."/>
            <person name="Devos D.P."/>
            <person name="Arumugam M."/>
            <person name="Bork P."/>
            <person name="Hurt E."/>
        </authorList>
    </citation>
    <scope>NUCLEOTIDE SEQUENCE [LARGE SCALE GENOMIC DNA]</scope>
    <source>
        <strain evidence="3">DSM 1495 / CBS 144.50 / IMI 039719</strain>
    </source>
</reference>
<dbReference type="AlphaFoldDB" id="G0S6D6"/>
<dbReference type="RefSeq" id="XP_006693887.1">
    <property type="nucleotide sequence ID" value="XM_006693824.1"/>
</dbReference>